<protein>
    <submittedName>
        <fullName evidence="3">Uncharacterized protein</fullName>
    </submittedName>
</protein>
<evidence type="ECO:0000256" key="2">
    <source>
        <dbReference type="ARBA" id="ARBA00023128"/>
    </source>
</evidence>
<reference evidence="4" key="1">
    <citation type="journal article" date="2011" name="PLoS Pathog.">
        <title>Comparative genomics yields insights into niche adaptation of plant vascular wilt pathogens.</title>
        <authorList>
            <person name="Klosterman S.J."/>
            <person name="Subbarao K.V."/>
            <person name="Kang S."/>
            <person name="Veronese P."/>
            <person name="Gold S.E."/>
            <person name="Thomma B.P.H.J."/>
            <person name="Chen Z."/>
            <person name="Henrissat B."/>
            <person name="Lee Y.-H."/>
            <person name="Park J."/>
            <person name="Garcia-Pedrajas M.D."/>
            <person name="Barbara D.J."/>
            <person name="Anchieta A."/>
            <person name="de Jonge R."/>
            <person name="Santhanam P."/>
            <person name="Maruthachalam K."/>
            <person name="Atallah Z."/>
            <person name="Amyotte S.G."/>
            <person name="Paz Z."/>
            <person name="Inderbitzin P."/>
            <person name="Hayes R.J."/>
            <person name="Heiman D.I."/>
            <person name="Young S."/>
            <person name="Zeng Q."/>
            <person name="Engels R."/>
            <person name="Galagan J."/>
            <person name="Cuomo C.A."/>
            <person name="Dobinson K.F."/>
            <person name="Ma L.-J."/>
        </authorList>
    </citation>
    <scope>NUCLEOTIDE SEQUENCE [LARGE SCALE GENOMIC DNA]</scope>
    <source>
        <strain evidence="4">VaMs.102 / ATCC MYA-4576 / FGSC 10136</strain>
    </source>
</reference>
<dbReference type="AlphaFoldDB" id="C9SJ89"/>
<dbReference type="Pfam" id="PF10356">
    <property type="entry name" value="RRG7"/>
    <property type="match status" value="1"/>
</dbReference>
<dbReference type="eggNOG" id="ENOG502S6ZS">
    <property type="taxonomic scope" value="Eukaryota"/>
</dbReference>
<dbReference type="OMA" id="VQCKSLK"/>
<dbReference type="KEGG" id="val:VDBG_04360"/>
<dbReference type="PANTHER" id="PTHR28133:SF1">
    <property type="entry name" value="REQUIRED FOR RESPIRATORY GROWTH PROTEIN 7, MITOCHONDRIAL"/>
    <property type="match status" value="1"/>
</dbReference>
<dbReference type="Proteomes" id="UP000008698">
    <property type="component" value="Unassembled WGS sequence"/>
</dbReference>
<keyword evidence="4" id="KW-1185">Reference proteome</keyword>
<dbReference type="OrthoDB" id="20734at2759"/>
<dbReference type="GeneID" id="9536727"/>
<evidence type="ECO:0000256" key="1">
    <source>
        <dbReference type="ARBA" id="ARBA00004173"/>
    </source>
</evidence>
<dbReference type="EMBL" id="DS985218">
    <property type="protein sequence ID" value="EEY18251.1"/>
    <property type="molecule type" value="Genomic_DNA"/>
</dbReference>
<organism evidence="4">
    <name type="scientific">Verticillium alfalfae (strain VaMs.102 / ATCC MYA-4576 / FGSC 10136)</name>
    <name type="common">Verticillium wilt of alfalfa</name>
    <name type="synonym">Verticillium albo-atrum</name>
    <dbReference type="NCBI Taxonomy" id="526221"/>
    <lineage>
        <taxon>Eukaryota</taxon>
        <taxon>Fungi</taxon>
        <taxon>Dikarya</taxon>
        <taxon>Ascomycota</taxon>
        <taxon>Pezizomycotina</taxon>
        <taxon>Sordariomycetes</taxon>
        <taxon>Hypocreomycetidae</taxon>
        <taxon>Glomerellales</taxon>
        <taxon>Plectosphaerellaceae</taxon>
        <taxon>Verticillium</taxon>
    </lineage>
</organism>
<comment type="subcellular location">
    <subcellularLocation>
        <location evidence="1">Mitochondrion</location>
    </subcellularLocation>
</comment>
<dbReference type="InterPro" id="IPR018828">
    <property type="entry name" value="RRG7"/>
</dbReference>
<keyword evidence="2" id="KW-0496">Mitochondrion</keyword>
<dbReference type="GO" id="GO:0005739">
    <property type="term" value="C:mitochondrion"/>
    <property type="evidence" value="ECO:0007669"/>
    <property type="project" value="UniProtKB-SubCell"/>
</dbReference>
<sequence length="255" mass="28043">MHTRQLRLFPSYCETYARKAPSVSFSGQTRFQARTISSCSPFKRPAVGDIVFPEAPTSHHSDLETFLSYAERNSLNTSSTVYVGTHYEYTVASTLAKYGVQARRVGGASDYGIDLLGIWRIPEFRQRLESEPLRVILQCKAGSQRAGPALIRELEGSFAGAPVGWRGSKVLAFLVSERTATKGVRESLGRSQWPMGFISCTKDGAVQQMLWNRRAEEEGLEGIGIGMRYAGGNSNGPEVVLTYNGKHLPLVESTA</sequence>
<dbReference type="HOGENOM" id="CLU_060368_0_0_1"/>
<dbReference type="RefSeq" id="XP_003004754.1">
    <property type="nucleotide sequence ID" value="XM_003004708.1"/>
</dbReference>
<accession>C9SJ89</accession>
<proteinExistence type="predicted"/>
<evidence type="ECO:0000313" key="4">
    <source>
        <dbReference type="Proteomes" id="UP000008698"/>
    </source>
</evidence>
<evidence type="ECO:0000313" key="3">
    <source>
        <dbReference type="EMBL" id="EEY18251.1"/>
    </source>
</evidence>
<dbReference type="PANTHER" id="PTHR28133">
    <property type="entry name" value="REQUIRED FOR RESPIRATORY GROWTH PROTEIN 7, MITOCHONDRIAL"/>
    <property type="match status" value="1"/>
</dbReference>
<gene>
    <name evidence="3" type="ORF">VDBG_04360</name>
</gene>
<name>C9SJ89_VERA1</name>